<dbReference type="PANTHER" id="PTHR13132">
    <property type="entry name" value="ALPHA- 1,6 -FUCOSYLTRANSFERASE"/>
    <property type="match status" value="1"/>
</dbReference>
<feature type="compositionally biased region" description="Basic and acidic residues" evidence="1">
    <location>
        <begin position="586"/>
        <end position="610"/>
    </location>
</feature>
<dbReference type="GO" id="GO:0046921">
    <property type="term" value="F:alpha-(1-&gt;6)-fucosyltransferase activity"/>
    <property type="evidence" value="ECO:0007669"/>
    <property type="project" value="TreeGrafter"/>
</dbReference>
<sequence>MLLLGLCLIGVLCVGWHAQGEGEREGGRVELSLKEVQRVFAASSSSVEQAEEAATGADLHSINSPASTPDQQQQPPPPFQPSTSPPFILSAPPSRLPKCEKILLFTFKNWWGFGSEYLLYLRASALATKLGYTLLEDDSKWNYGRLTNYFAPRRITCIPPPSWANPKKSYPLGAPSWRSHPRLRYSRSVLSALDDWTREEYDLASLAAGLREKDGDGGGRDILPMGESLPRAFETVFGDLEEEVKGLWRLEERLEEEMEVLREKVGLDGERWEVEREGEGEKGGKGWRGWNRRVKREEKGKGRGRGPVIGIHVRLGDKAPEYAHDAQESGISNTFGNLTVYASAAAEAYSRLLPHSPHPLTPSQPLAYSPLAPPTLLLMTAEPDVLTSLAAEPLAEPFRVISTTMGEGEGEEVSKEEVRRRREEFRERVVGAYAVDGAGAGKKAPEGKKRRDKEKRATTSSSPTLAAGYDQATFNSLPLVERVLHTRAFVRDLTLLSKEADAFIVSASSNIGRLAMLLGGSTSVLGPLSPTGASLGGRIRSIDSYWYPTAYARAVWEKVVDRPDPDKKNKATVPLEQRKKGKGKKQRVEKGVRRERERDGEEEGVWEKVT</sequence>
<feature type="compositionally biased region" description="Low complexity" evidence="1">
    <location>
        <begin position="64"/>
        <end position="73"/>
    </location>
</feature>
<dbReference type="InParanoid" id="A0A1Y2FZ73"/>
<evidence type="ECO:0000256" key="1">
    <source>
        <dbReference type="SAM" id="MobiDB-lite"/>
    </source>
</evidence>
<evidence type="ECO:0008006" key="5">
    <source>
        <dbReference type="Google" id="ProtNLM"/>
    </source>
</evidence>
<gene>
    <name evidence="3" type="ORF">BCR35DRAFT_329319</name>
</gene>
<evidence type="ECO:0000313" key="4">
    <source>
        <dbReference type="Proteomes" id="UP000193467"/>
    </source>
</evidence>
<dbReference type="AlphaFoldDB" id="A0A1Y2FZ73"/>
<comment type="caution">
    <text evidence="3">The sequence shown here is derived from an EMBL/GenBank/DDBJ whole genome shotgun (WGS) entry which is preliminary data.</text>
</comment>
<organism evidence="3 4">
    <name type="scientific">Leucosporidium creatinivorum</name>
    <dbReference type="NCBI Taxonomy" id="106004"/>
    <lineage>
        <taxon>Eukaryota</taxon>
        <taxon>Fungi</taxon>
        <taxon>Dikarya</taxon>
        <taxon>Basidiomycota</taxon>
        <taxon>Pucciniomycotina</taxon>
        <taxon>Microbotryomycetes</taxon>
        <taxon>Leucosporidiales</taxon>
        <taxon>Leucosporidium</taxon>
    </lineage>
</organism>
<proteinExistence type="predicted"/>
<dbReference type="EMBL" id="MCGR01000006">
    <property type="protein sequence ID" value="ORY89387.1"/>
    <property type="molecule type" value="Genomic_DNA"/>
</dbReference>
<keyword evidence="4" id="KW-1185">Reference proteome</keyword>
<evidence type="ECO:0000256" key="2">
    <source>
        <dbReference type="SAM" id="SignalP"/>
    </source>
</evidence>
<feature type="compositionally biased region" description="Basic and acidic residues" evidence="1">
    <location>
        <begin position="443"/>
        <end position="457"/>
    </location>
</feature>
<feature type="signal peptide" evidence="2">
    <location>
        <begin position="1"/>
        <end position="18"/>
    </location>
</feature>
<feature type="compositionally biased region" description="Pro residues" evidence="1">
    <location>
        <begin position="74"/>
        <end position="84"/>
    </location>
</feature>
<feature type="region of interest" description="Disordered" evidence="1">
    <location>
        <begin position="436"/>
        <end position="464"/>
    </location>
</feature>
<keyword evidence="2" id="KW-0732">Signal</keyword>
<protein>
    <recommendedName>
        <fullName evidence="5">GDP-fucose protein O-fucosyltransferase-domain-containing protein</fullName>
    </recommendedName>
</protein>
<dbReference type="PANTHER" id="PTHR13132:SF29">
    <property type="entry name" value="ALPHA-(1,6)-FUCOSYLTRANSFERASE"/>
    <property type="match status" value="1"/>
</dbReference>
<feature type="chain" id="PRO_5012463426" description="GDP-fucose protein O-fucosyltransferase-domain-containing protein" evidence="2">
    <location>
        <begin position="19"/>
        <end position="610"/>
    </location>
</feature>
<accession>A0A1Y2FZ73</accession>
<dbReference type="Proteomes" id="UP000193467">
    <property type="component" value="Unassembled WGS sequence"/>
</dbReference>
<evidence type="ECO:0000313" key="3">
    <source>
        <dbReference type="EMBL" id="ORY89387.1"/>
    </source>
</evidence>
<dbReference type="GO" id="GO:0006487">
    <property type="term" value="P:protein N-linked glycosylation"/>
    <property type="evidence" value="ECO:0007669"/>
    <property type="project" value="TreeGrafter"/>
</dbReference>
<feature type="region of interest" description="Disordered" evidence="1">
    <location>
        <begin position="60"/>
        <end position="86"/>
    </location>
</feature>
<reference evidence="3 4" key="1">
    <citation type="submission" date="2016-07" db="EMBL/GenBank/DDBJ databases">
        <title>Pervasive Adenine N6-methylation of Active Genes in Fungi.</title>
        <authorList>
            <consortium name="DOE Joint Genome Institute"/>
            <person name="Mondo S.J."/>
            <person name="Dannebaum R.O."/>
            <person name="Kuo R.C."/>
            <person name="Labutti K."/>
            <person name="Haridas S."/>
            <person name="Kuo A."/>
            <person name="Salamov A."/>
            <person name="Ahrendt S.R."/>
            <person name="Lipzen A."/>
            <person name="Sullivan W."/>
            <person name="Andreopoulos W.B."/>
            <person name="Clum A."/>
            <person name="Lindquist E."/>
            <person name="Daum C."/>
            <person name="Ramamoorthy G.K."/>
            <person name="Gryganskyi A."/>
            <person name="Culley D."/>
            <person name="Magnuson J.K."/>
            <person name="James T.Y."/>
            <person name="O'Malley M.A."/>
            <person name="Stajich J.E."/>
            <person name="Spatafora J.W."/>
            <person name="Visel A."/>
            <person name="Grigoriev I.V."/>
        </authorList>
    </citation>
    <scope>NUCLEOTIDE SEQUENCE [LARGE SCALE GENOMIC DNA]</scope>
    <source>
        <strain evidence="3 4">62-1032</strain>
    </source>
</reference>
<name>A0A1Y2FZ73_9BASI</name>
<feature type="region of interest" description="Disordered" evidence="1">
    <location>
        <begin position="563"/>
        <end position="610"/>
    </location>
</feature>
<dbReference type="OrthoDB" id="2535883at2759"/>